<dbReference type="Proteomes" id="UP000284220">
    <property type="component" value="Unassembled WGS sequence"/>
</dbReference>
<reference evidence="1 2" key="1">
    <citation type="submission" date="2018-08" db="EMBL/GenBank/DDBJ databases">
        <title>A genome reference for cultivated species of the human gut microbiota.</title>
        <authorList>
            <person name="Zou Y."/>
            <person name="Xue W."/>
            <person name="Luo G."/>
        </authorList>
    </citation>
    <scope>NUCLEOTIDE SEQUENCE [LARGE SCALE GENOMIC DNA]</scope>
    <source>
        <strain evidence="1 2">AM22-9LB</strain>
    </source>
</reference>
<gene>
    <name evidence="1" type="ORF">DW272_15730</name>
</gene>
<sequence length="116" mass="13556">MNTSEKEKNSTLLNSSDTDITYDTYIDDLSHYELTQTNNQMISAIRPLLKEMYKNKEIVNLLHEYRSISMEEYDSSYNDILNYLKNDGKISSNTMSKSEEILKQLDSLLCLFVNNH</sequence>
<proteinExistence type="predicted"/>
<evidence type="ECO:0000313" key="1">
    <source>
        <dbReference type="EMBL" id="RHG14413.1"/>
    </source>
</evidence>
<dbReference type="EMBL" id="QRHZ01000013">
    <property type="protein sequence ID" value="RHG14413.1"/>
    <property type="molecule type" value="Genomic_DNA"/>
</dbReference>
<accession>A0A414S868</accession>
<dbReference type="RefSeq" id="WP_118198101.1">
    <property type="nucleotide sequence ID" value="NZ_QRHZ01000013.1"/>
</dbReference>
<comment type="caution">
    <text evidence="1">The sequence shown here is derived from an EMBL/GenBank/DDBJ whole genome shotgun (WGS) entry which is preliminary data.</text>
</comment>
<name>A0A414S868_9FIRM</name>
<organism evidence="1 2">
    <name type="scientific">Blautia obeum</name>
    <dbReference type="NCBI Taxonomy" id="40520"/>
    <lineage>
        <taxon>Bacteria</taxon>
        <taxon>Bacillati</taxon>
        <taxon>Bacillota</taxon>
        <taxon>Clostridia</taxon>
        <taxon>Lachnospirales</taxon>
        <taxon>Lachnospiraceae</taxon>
        <taxon>Blautia</taxon>
    </lineage>
</organism>
<dbReference type="AlphaFoldDB" id="A0A414S868"/>
<protein>
    <submittedName>
        <fullName evidence="1">Uncharacterized protein</fullName>
    </submittedName>
</protein>
<evidence type="ECO:0000313" key="2">
    <source>
        <dbReference type="Proteomes" id="UP000284220"/>
    </source>
</evidence>